<evidence type="ECO:0000313" key="4">
    <source>
        <dbReference type="Proteomes" id="UP000245942"/>
    </source>
</evidence>
<dbReference type="RefSeq" id="XP_025348406.1">
    <property type="nucleotide sequence ID" value="XM_025489455.1"/>
</dbReference>
<keyword evidence="4" id="KW-1185">Reference proteome</keyword>
<feature type="compositionally biased region" description="Basic and acidic residues" evidence="1">
    <location>
        <begin position="120"/>
        <end position="129"/>
    </location>
</feature>
<feature type="region of interest" description="Disordered" evidence="1">
    <location>
        <begin position="102"/>
        <end position="140"/>
    </location>
</feature>
<proteinExistence type="predicted"/>
<dbReference type="SUPFAM" id="SSF51197">
    <property type="entry name" value="Clavaminate synthase-like"/>
    <property type="match status" value="1"/>
</dbReference>
<dbReference type="Gene3D" id="2.60.120.590">
    <property type="entry name" value="Alpha-ketoglutarate-dependent dioxygenase AlkB-like"/>
    <property type="match status" value="1"/>
</dbReference>
<dbReference type="InterPro" id="IPR027450">
    <property type="entry name" value="AlkB-like"/>
</dbReference>
<gene>
    <name evidence="3" type="ORF">BCV69DRAFT_164042</name>
</gene>
<dbReference type="EMBL" id="KZ819325">
    <property type="protein sequence ID" value="PWN21246.1"/>
    <property type="molecule type" value="Genomic_DNA"/>
</dbReference>
<organism evidence="3 4">
    <name type="scientific">Pseudomicrostroma glucosiphilum</name>
    <dbReference type="NCBI Taxonomy" id="1684307"/>
    <lineage>
        <taxon>Eukaryota</taxon>
        <taxon>Fungi</taxon>
        <taxon>Dikarya</taxon>
        <taxon>Basidiomycota</taxon>
        <taxon>Ustilaginomycotina</taxon>
        <taxon>Exobasidiomycetes</taxon>
        <taxon>Microstromatales</taxon>
        <taxon>Microstromatales incertae sedis</taxon>
        <taxon>Pseudomicrostroma</taxon>
    </lineage>
</organism>
<dbReference type="OrthoDB" id="2163491at2759"/>
<dbReference type="Pfam" id="PF13532">
    <property type="entry name" value="2OG-FeII_Oxy_2"/>
    <property type="match status" value="1"/>
</dbReference>
<name>A0A316U7M3_9BASI</name>
<evidence type="ECO:0000259" key="2">
    <source>
        <dbReference type="Pfam" id="PF13532"/>
    </source>
</evidence>
<evidence type="ECO:0000256" key="1">
    <source>
        <dbReference type="SAM" id="MobiDB-lite"/>
    </source>
</evidence>
<dbReference type="STRING" id="1684307.A0A316U7M3"/>
<protein>
    <recommendedName>
        <fullName evidence="2">Alpha-ketoglutarate-dependent dioxygenase AlkB-like domain-containing protein</fullName>
    </recommendedName>
</protein>
<feature type="domain" description="Alpha-ketoglutarate-dependent dioxygenase AlkB-like" evidence="2">
    <location>
        <begin position="526"/>
        <end position="719"/>
    </location>
</feature>
<dbReference type="Proteomes" id="UP000245942">
    <property type="component" value="Unassembled WGS sequence"/>
</dbReference>
<reference evidence="3 4" key="1">
    <citation type="journal article" date="2018" name="Mol. Biol. Evol.">
        <title>Broad Genomic Sampling Reveals a Smut Pathogenic Ancestry of the Fungal Clade Ustilaginomycotina.</title>
        <authorList>
            <person name="Kijpornyongpan T."/>
            <person name="Mondo S.J."/>
            <person name="Barry K."/>
            <person name="Sandor L."/>
            <person name="Lee J."/>
            <person name="Lipzen A."/>
            <person name="Pangilinan J."/>
            <person name="LaButti K."/>
            <person name="Hainaut M."/>
            <person name="Henrissat B."/>
            <person name="Grigoriev I.V."/>
            <person name="Spatafora J.W."/>
            <person name="Aime M.C."/>
        </authorList>
    </citation>
    <scope>NUCLEOTIDE SEQUENCE [LARGE SCALE GENOMIC DNA]</scope>
    <source>
        <strain evidence="3 4">MCA 4718</strain>
    </source>
</reference>
<dbReference type="InterPro" id="IPR037151">
    <property type="entry name" value="AlkB-like_sf"/>
</dbReference>
<dbReference type="AlphaFoldDB" id="A0A316U7M3"/>
<accession>A0A316U7M3</accession>
<evidence type="ECO:0000313" key="3">
    <source>
        <dbReference type="EMBL" id="PWN21246.1"/>
    </source>
</evidence>
<sequence>MPDSSARLRRPGPAKAPPVWAETRQELAESLPYYRAYQSGSYTVGPLCGHAELRKSAADCVHAYGDGPVTSDQTSYGYLLGGFGSARDAWAAGGRVIVSHGGGHAEAERTPGDLGSLGNPEERVHEEAAQHTQLASSQSRHDPRVAALLSSYTNSTPLILIIGENYPHIDFNLNCAFAVLGWYAVTACWAEKESNDMVRWKVRLQWVESQGQPWWLPEIEASHSEENDVEQECWNPRARVEVPQRHILKDLKRKLRAAEALEYDNELSSANVLLDRPQKPGGQAQQRLLQRDLQRTQPLFKQGQEKTIQTSCVLRERRLKGQDAAQTCPHCKLSSPQVYNAGWTCLVPECSRGFWQLPLIPTSLRFAQHFLRPPKVEAELYQIPFPVQPVASTAGTTEALGQPQRERSVKGMFCPLCHRLSCREYLALERCSHCAFTVSPPSIPPQLISNVNLKSGLLHDAFVNPRFDVRVSRRREGPLEIVSWILPEPYLGARIHTIQHCDATTSDQASNDIFSAFQQPVLSRKRGMQKRLKSCEQYKHSTATETVPLDAAPTCVAQAGEILTERTALVARLEKPFNELYPCAYEQGMKMNFHDDGEPGLGPIVSSLSLGGVPAQMVFRLKRRFVTVTAVEVPAKETLQRASLFCQTPSRAYRQGQSSAIEGLSIPFHDRTMMSVPLRHGTIVVQEGAALQECFEHAVVPSWDDKSLSGGIRYAVTARRIN</sequence>
<dbReference type="GeneID" id="37011189"/>